<proteinExistence type="predicted"/>
<reference evidence="2" key="1">
    <citation type="submission" date="2017-11" db="EMBL/GenBank/DDBJ databases">
        <authorList>
            <person name="Blom J."/>
        </authorList>
    </citation>
    <scope>NUCLEOTIDE SEQUENCE [LARGE SCALE GENOMIC DNA]</scope>
</reference>
<accession>A0A193SP38</accession>
<evidence type="ECO:0000313" key="1">
    <source>
        <dbReference type="EMBL" id="SOS17538.1"/>
    </source>
</evidence>
<gene>
    <name evidence="1" type="ORF">PL963_01570</name>
</gene>
<dbReference type="EMBL" id="LT963395">
    <property type="protein sequence ID" value="SOS17538.1"/>
    <property type="molecule type" value="Genomic_DNA"/>
</dbReference>
<protein>
    <submittedName>
        <fullName evidence="1">Uncharacterized protein</fullName>
    </submittedName>
</protein>
<keyword evidence="2" id="KW-1185">Reference proteome</keyword>
<dbReference type="RefSeq" id="WP_269453998.1">
    <property type="nucleotide sequence ID" value="NZ_LT222319.1"/>
</dbReference>
<dbReference type="AlphaFoldDB" id="A0A193SP38"/>
<evidence type="ECO:0000313" key="2">
    <source>
        <dbReference type="Proteomes" id="UP000239025"/>
    </source>
</evidence>
<name>A0A193SP38_9PSED</name>
<dbReference type="Proteomes" id="UP000239025">
    <property type="component" value="Chromosome 1"/>
</dbReference>
<organism evidence="1 2">
    <name type="scientific">Pseudomonas cerasi</name>
    <dbReference type="NCBI Taxonomy" id="1583341"/>
    <lineage>
        <taxon>Bacteria</taxon>
        <taxon>Pseudomonadati</taxon>
        <taxon>Pseudomonadota</taxon>
        <taxon>Gammaproteobacteria</taxon>
        <taxon>Pseudomonadales</taxon>
        <taxon>Pseudomonadaceae</taxon>
        <taxon>Pseudomonas</taxon>
    </lineage>
</organism>
<sequence>MSDLLDVEGSNLDLGFENLKAAESPVEQQLRVTLQELWTH</sequence>